<dbReference type="EnsemblPlants" id="LPERR03G09240.1">
    <property type="protein sequence ID" value="LPERR03G09240.1"/>
    <property type="gene ID" value="LPERR03G09240"/>
</dbReference>
<proteinExistence type="predicted"/>
<evidence type="ECO:0000313" key="1">
    <source>
        <dbReference type="EnsemblPlants" id="LPERR03G09240.1"/>
    </source>
</evidence>
<dbReference type="HOGENOM" id="CLU_2708392_0_0_1"/>
<keyword evidence="2" id="KW-1185">Reference proteome</keyword>
<dbReference type="Gramene" id="LPERR03G09240.1">
    <property type="protein sequence ID" value="LPERR03G09240.1"/>
    <property type="gene ID" value="LPERR03G09240"/>
</dbReference>
<reference evidence="2" key="2">
    <citation type="submission" date="2013-12" db="EMBL/GenBank/DDBJ databases">
        <authorList>
            <person name="Yu Y."/>
            <person name="Lee S."/>
            <person name="de Baynast K."/>
            <person name="Wissotski M."/>
            <person name="Liu L."/>
            <person name="Talag J."/>
            <person name="Goicoechea J."/>
            <person name="Angelova A."/>
            <person name="Jetty R."/>
            <person name="Kudrna D."/>
            <person name="Golser W."/>
            <person name="Rivera L."/>
            <person name="Zhang J."/>
            <person name="Wing R."/>
        </authorList>
    </citation>
    <scope>NUCLEOTIDE SEQUENCE</scope>
</reference>
<sequence length="73" mass="7986">MAKPTTTGAVSAYAACTKPATSTAAQTPSSSFRGRISIMELYYLFRVIKEEEPKKATFVDWCGARSGTVLRFM</sequence>
<dbReference type="Proteomes" id="UP000032180">
    <property type="component" value="Chromosome 3"/>
</dbReference>
<protein>
    <submittedName>
        <fullName evidence="1">Uncharacterized protein</fullName>
    </submittedName>
</protein>
<reference evidence="1 2" key="1">
    <citation type="submission" date="2012-08" db="EMBL/GenBank/DDBJ databases">
        <title>Oryza genome evolution.</title>
        <authorList>
            <person name="Wing R.A."/>
        </authorList>
    </citation>
    <scope>NUCLEOTIDE SEQUENCE</scope>
</reference>
<accession>A0A0D9VRU4</accession>
<organism evidence="1 2">
    <name type="scientific">Leersia perrieri</name>
    <dbReference type="NCBI Taxonomy" id="77586"/>
    <lineage>
        <taxon>Eukaryota</taxon>
        <taxon>Viridiplantae</taxon>
        <taxon>Streptophyta</taxon>
        <taxon>Embryophyta</taxon>
        <taxon>Tracheophyta</taxon>
        <taxon>Spermatophyta</taxon>
        <taxon>Magnoliopsida</taxon>
        <taxon>Liliopsida</taxon>
        <taxon>Poales</taxon>
        <taxon>Poaceae</taxon>
        <taxon>BOP clade</taxon>
        <taxon>Oryzoideae</taxon>
        <taxon>Oryzeae</taxon>
        <taxon>Oryzinae</taxon>
        <taxon>Leersia</taxon>
    </lineage>
</organism>
<name>A0A0D9VRU4_9ORYZ</name>
<dbReference type="AlphaFoldDB" id="A0A0D9VRU4"/>
<reference evidence="1" key="3">
    <citation type="submission" date="2015-04" db="UniProtKB">
        <authorList>
            <consortium name="EnsemblPlants"/>
        </authorList>
    </citation>
    <scope>IDENTIFICATION</scope>
</reference>
<evidence type="ECO:0000313" key="2">
    <source>
        <dbReference type="Proteomes" id="UP000032180"/>
    </source>
</evidence>